<evidence type="ECO:0000313" key="2">
    <source>
        <dbReference type="EMBL" id="KAJ6262607.1"/>
    </source>
</evidence>
<evidence type="ECO:0008006" key="4">
    <source>
        <dbReference type="Google" id="ProtNLM"/>
    </source>
</evidence>
<name>A0AAD6J2H9_DREDA</name>
<dbReference type="InterPro" id="IPR036047">
    <property type="entry name" value="F-box-like_dom_sf"/>
</dbReference>
<protein>
    <recommendedName>
        <fullName evidence="4">F-box domain-containing protein</fullName>
    </recommendedName>
</protein>
<accession>A0AAD6J2H9</accession>
<proteinExistence type="predicted"/>
<reference evidence="2" key="1">
    <citation type="submission" date="2023-01" db="EMBL/GenBank/DDBJ databases">
        <title>The chitinases involved in constricting ring structure development in the nematode-trapping fungus Drechslerella dactyloides.</title>
        <authorList>
            <person name="Wang R."/>
            <person name="Zhang L."/>
            <person name="Tang P."/>
            <person name="Li S."/>
            <person name="Liang L."/>
        </authorList>
    </citation>
    <scope>NUCLEOTIDE SEQUENCE</scope>
    <source>
        <strain evidence="2">YMF1.00031</strain>
    </source>
</reference>
<keyword evidence="3" id="KW-1185">Reference proteome</keyword>
<gene>
    <name evidence="2" type="ORF">Dda_3418</name>
</gene>
<dbReference type="EMBL" id="JAQGDS010000003">
    <property type="protein sequence ID" value="KAJ6262607.1"/>
    <property type="molecule type" value="Genomic_DNA"/>
</dbReference>
<evidence type="ECO:0000256" key="1">
    <source>
        <dbReference type="SAM" id="MobiDB-lite"/>
    </source>
</evidence>
<dbReference type="AlphaFoldDB" id="A0AAD6J2H9"/>
<feature type="compositionally biased region" description="Basic and acidic residues" evidence="1">
    <location>
        <begin position="1"/>
        <end position="10"/>
    </location>
</feature>
<dbReference type="Proteomes" id="UP001221413">
    <property type="component" value="Unassembled WGS sequence"/>
</dbReference>
<dbReference type="SUPFAM" id="SSF81383">
    <property type="entry name" value="F-box domain"/>
    <property type="match status" value="1"/>
</dbReference>
<comment type="caution">
    <text evidence="2">The sequence shown here is derived from an EMBL/GenBank/DDBJ whole genome shotgun (WGS) entry which is preliminary data.</text>
</comment>
<organism evidence="2 3">
    <name type="scientific">Drechslerella dactyloides</name>
    <name type="common">Nematode-trapping fungus</name>
    <name type="synonym">Arthrobotrys dactyloides</name>
    <dbReference type="NCBI Taxonomy" id="74499"/>
    <lineage>
        <taxon>Eukaryota</taxon>
        <taxon>Fungi</taxon>
        <taxon>Dikarya</taxon>
        <taxon>Ascomycota</taxon>
        <taxon>Pezizomycotina</taxon>
        <taxon>Orbiliomycetes</taxon>
        <taxon>Orbiliales</taxon>
        <taxon>Orbiliaceae</taxon>
        <taxon>Drechslerella</taxon>
    </lineage>
</organism>
<evidence type="ECO:0000313" key="3">
    <source>
        <dbReference type="Proteomes" id="UP001221413"/>
    </source>
</evidence>
<sequence length="482" mass="53355">MSTAKIDRGSKPVWTRTGPDFRLPPTKPTPTLHRQKPEPIKYARGRRVSYTGNGTSLLSLPPELHIQILDYLHWKAHIPCMQICNLWSSILMADRFCDKRYEGNGCSPRYSYLPGQLSFTITAGEITSVRPRIVPLDEHRYPVRDAEDAAFAASSRPISKSSSGGANADSIELVDSPLLDQGYFRYTNCPPPEDVTWNKAIRGFFVGWVCWRDPATGRVIKEDGGQSYFGARGDHDLDPHDMTVRGFLEFCRDLVVRKKLLQAQPEITVDICHLMGPSVGFLFYVLEVRGVSVELVRARPMVDAVIAVVTDVGIMSLASVGMEGSKMSIPRCAFGEDASCVVLSGDLNSSGFIGRGFRSLMGVMMTGGRQPNPGPVATRVGLSLHATEALSVRVASGDMLRMKYLVDFHIEVAGVAFRLRAYVPTDVATERLSGPINGAASVRRGVRKRKKHRWTILTGMDLDDDIFTSSWFANWAKIWSTI</sequence>
<feature type="region of interest" description="Disordered" evidence="1">
    <location>
        <begin position="1"/>
        <end position="35"/>
    </location>
</feature>